<dbReference type="Pfam" id="PF02886">
    <property type="entry name" value="LBP_BPI_CETP_C"/>
    <property type="match status" value="1"/>
</dbReference>
<keyword evidence="5" id="KW-0325">Glycoprotein</keyword>
<dbReference type="AlphaFoldDB" id="L8GVZ7"/>
<evidence type="ECO:0000259" key="8">
    <source>
        <dbReference type="SMART" id="SM00329"/>
    </source>
</evidence>
<dbReference type="OrthoDB" id="10255543at2759"/>
<evidence type="ECO:0000313" key="9">
    <source>
        <dbReference type="EMBL" id="ELR16783.1"/>
    </source>
</evidence>
<dbReference type="EMBL" id="KB007982">
    <property type="protein sequence ID" value="ELR16783.1"/>
    <property type="molecule type" value="Genomic_DNA"/>
</dbReference>
<evidence type="ECO:0000259" key="7">
    <source>
        <dbReference type="SMART" id="SM00328"/>
    </source>
</evidence>
<dbReference type="InterPro" id="IPR017943">
    <property type="entry name" value="Bactericidal_perm-incr_a/b_dom"/>
</dbReference>
<dbReference type="InterPro" id="IPR017942">
    <property type="entry name" value="Lipid-bd_serum_glycop_N"/>
</dbReference>
<dbReference type="PIRSF" id="PIRSF002417">
    <property type="entry name" value="Lipid_binding_protein"/>
    <property type="match status" value="1"/>
</dbReference>
<proteinExistence type="inferred from homology"/>
<evidence type="ECO:0000256" key="4">
    <source>
        <dbReference type="ARBA" id="ARBA00023157"/>
    </source>
</evidence>
<keyword evidence="3" id="KW-0964">Secreted</keyword>
<feature type="domain" description="Lipid-binding serum glycoprotein C-terminal" evidence="8">
    <location>
        <begin position="259"/>
        <end position="462"/>
    </location>
</feature>
<dbReference type="KEGG" id="acan:ACA1_382630"/>
<keyword evidence="6" id="KW-0732">Signal</keyword>
<accession>L8GVZ7</accession>
<evidence type="ECO:0000256" key="3">
    <source>
        <dbReference type="ARBA" id="ARBA00022525"/>
    </source>
</evidence>
<dbReference type="InterPro" id="IPR001124">
    <property type="entry name" value="Lipid-bd_serum_glycop_C"/>
</dbReference>
<organism evidence="9 10">
    <name type="scientific">Acanthamoeba castellanii (strain ATCC 30010 / Neff)</name>
    <dbReference type="NCBI Taxonomy" id="1257118"/>
    <lineage>
        <taxon>Eukaryota</taxon>
        <taxon>Amoebozoa</taxon>
        <taxon>Discosea</taxon>
        <taxon>Longamoebia</taxon>
        <taxon>Centramoebida</taxon>
        <taxon>Acanthamoebidae</taxon>
        <taxon>Acanthamoeba</taxon>
    </lineage>
</organism>
<evidence type="ECO:0000313" key="10">
    <source>
        <dbReference type="Proteomes" id="UP000011083"/>
    </source>
</evidence>
<comment type="subcellular location">
    <subcellularLocation>
        <location evidence="1">Secreted</location>
    </subcellularLocation>
</comment>
<dbReference type="GO" id="GO:0005615">
    <property type="term" value="C:extracellular space"/>
    <property type="evidence" value="ECO:0007669"/>
    <property type="project" value="InterPro"/>
</dbReference>
<dbReference type="Pfam" id="PF01273">
    <property type="entry name" value="LBP_BPI_CETP"/>
    <property type="match status" value="1"/>
</dbReference>
<dbReference type="VEuPathDB" id="AmoebaDB:ACA1_382630"/>
<dbReference type="InterPro" id="IPR032942">
    <property type="entry name" value="BPI/LBP/Plunc"/>
</dbReference>
<evidence type="ECO:0000256" key="1">
    <source>
        <dbReference type="ARBA" id="ARBA00004613"/>
    </source>
</evidence>
<dbReference type="OMA" id="WKARKRF"/>
<dbReference type="GeneID" id="14917489"/>
<dbReference type="Proteomes" id="UP000011083">
    <property type="component" value="Unassembled WGS sequence"/>
</dbReference>
<keyword evidence="4" id="KW-1015">Disulfide bond</keyword>
<dbReference type="InterPro" id="IPR030675">
    <property type="entry name" value="BPI/LBP"/>
</dbReference>
<dbReference type="SUPFAM" id="SSF55394">
    <property type="entry name" value="Bactericidal permeability-increasing protein, BPI"/>
    <property type="match status" value="2"/>
</dbReference>
<dbReference type="Gene3D" id="3.15.20.10">
    <property type="entry name" value="Bactericidal permeability-increasing protein, domain 2"/>
    <property type="match status" value="1"/>
</dbReference>
<dbReference type="RefSeq" id="XP_004338796.1">
    <property type="nucleotide sequence ID" value="XM_004338748.1"/>
</dbReference>
<keyword evidence="10" id="KW-1185">Reference proteome</keyword>
<evidence type="ECO:0000256" key="5">
    <source>
        <dbReference type="ARBA" id="ARBA00023180"/>
    </source>
</evidence>
<evidence type="ECO:0000256" key="2">
    <source>
        <dbReference type="ARBA" id="ARBA00007292"/>
    </source>
</evidence>
<dbReference type="SMART" id="SM00329">
    <property type="entry name" value="BPI2"/>
    <property type="match status" value="1"/>
</dbReference>
<dbReference type="SMART" id="SM00328">
    <property type="entry name" value="BPI1"/>
    <property type="match status" value="1"/>
</dbReference>
<dbReference type="Gene3D" id="3.15.10.10">
    <property type="entry name" value="Bactericidal permeability-increasing protein, domain 1"/>
    <property type="match status" value="1"/>
</dbReference>
<dbReference type="PANTHER" id="PTHR10504:SF131">
    <property type="entry name" value="BPI2 DOMAIN-CONTAINING PROTEIN"/>
    <property type="match status" value="1"/>
</dbReference>
<feature type="domain" description="Lipid-binding serum glycoprotein N-terminal" evidence="7">
    <location>
        <begin position="28"/>
        <end position="252"/>
    </location>
</feature>
<feature type="chain" id="PRO_5003990668" evidence="6">
    <location>
        <begin position="21"/>
        <end position="468"/>
    </location>
</feature>
<sequence>MKCALVLALVLFGLVALGSANPGFKVTLTQNGLNYARGVAMQYLQQKFATVHVPDQGGDAHAPVIGKINWQLQNIVISGLSLPQSSIAILPGRGVSVNIAQASLEITMDFHYREHHWPHIKGHGNLVIHGSGINIGVAVQVGEANGKPTLAVISSQCSIGNLSVKEHGGPSWLYNFFLKVLHNAIKNAAEKAVGSAIQNLLNDGGNRALQTIPFTEQFAGIAEVDYSLVSGPTFGPNYLTINSKGEFYYLPHKTPMPDEVNGDMMQIMLSDFVPDSASFVFRESGKMTAFLKDKDLPSWSPIRLNTNSWAHILPQLPQKYPNMEMQAEIVTTSPPTASFAPQGIQVAGPGQIIVSVLPASGSPVNVFALNIQLSTSAKVTVQNGRIYADLTYLNSPVTVAYSNVGTINVSLFDNIIKTLSTDAIVPFFNYYLSHGINIPTIKGVTLINPTIVYGQGYLAIATDISYAL</sequence>
<evidence type="ECO:0000256" key="6">
    <source>
        <dbReference type="SAM" id="SignalP"/>
    </source>
</evidence>
<dbReference type="PANTHER" id="PTHR10504">
    <property type="entry name" value="BACTERICIDAL PERMEABILITY-INCREASING BPI PROTEIN-RELATED"/>
    <property type="match status" value="1"/>
</dbReference>
<reference evidence="9 10" key="1">
    <citation type="journal article" date="2013" name="Genome Biol.">
        <title>Genome of Acanthamoeba castellanii highlights extensive lateral gene transfer and early evolution of tyrosine kinase signaling.</title>
        <authorList>
            <person name="Clarke M."/>
            <person name="Lohan A.J."/>
            <person name="Liu B."/>
            <person name="Lagkouvardos I."/>
            <person name="Roy S."/>
            <person name="Zafar N."/>
            <person name="Bertelli C."/>
            <person name="Schilde C."/>
            <person name="Kianianmomeni A."/>
            <person name="Burglin T.R."/>
            <person name="Frech C."/>
            <person name="Turcotte B."/>
            <person name="Kopec K.O."/>
            <person name="Synnott J.M."/>
            <person name="Choo C."/>
            <person name="Paponov I."/>
            <person name="Finkler A."/>
            <person name="Soon Heng Tan C."/>
            <person name="Hutchins A.P."/>
            <person name="Weinmeier T."/>
            <person name="Rattei T."/>
            <person name="Chu J.S."/>
            <person name="Gimenez G."/>
            <person name="Irimia M."/>
            <person name="Rigden D.J."/>
            <person name="Fitzpatrick D.A."/>
            <person name="Lorenzo-Morales J."/>
            <person name="Bateman A."/>
            <person name="Chiu C.H."/>
            <person name="Tang P."/>
            <person name="Hegemann P."/>
            <person name="Fromm H."/>
            <person name="Raoult D."/>
            <person name="Greub G."/>
            <person name="Miranda-Saavedra D."/>
            <person name="Chen N."/>
            <person name="Nash P."/>
            <person name="Ginger M.L."/>
            <person name="Horn M."/>
            <person name="Schaap P."/>
            <person name="Caler L."/>
            <person name="Loftus B."/>
        </authorList>
    </citation>
    <scope>NUCLEOTIDE SEQUENCE [LARGE SCALE GENOMIC DNA]</scope>
    <source>
        <strain evidence="9 10">Neff</strain>
    </source>
</reference>
<comment type="similarity">
    <text evidence="2">Belongs to the BPI/LBP/Plunc superfamily. BPI/LBP family.</text>
</comment>
<gene>
    <name evidence="9" type="ORF">ACA1_382630</name>
</gene>
<dbReference type="GO" id="GO:0008289">
    <property type="term" value="F:lipid binding"/>
    <property type="evidence" value="ECO:0007669"/>
    <property type="project" value="InterPro"/>
</dbReference>
<name>L8GVZ7_ACACF</name>
<protein>
    <submittedName>
        <fullName evidence="9">LBP / BPI / CETP family, Cterminal domain containing protein</fullName>
    </submittedName>
</protein>
<feature type="signal peptide" evidence="6">
    <location>
        <begin position="1"/>
        <end position="20"/>
    </location>
</feature>